<name>A0AC60QSN9_IXOPE</name>
<dbReference type="Proteomes" id="UP000805193">
    <property type="component" value="Unassembled WGS sequence"/>
</dbReference>
<sequence length="267" mass="30315">MDAESREIALRKLDNTDIFTGFPDAVTDEKSLNKYYEKYQWSYGEFFKHWKNGAFERHQSLIHERKNVFFNVSAPRVSYPERAGWAAVGPALLQPPLFIKDGPDSFNYGSLGQLVVSALMRGYGVSGSNIDDMGEWKIWWTGSTRERYTTRLHCLWTSANEVQYQGAGVSEDLLAEVASLSVAYKAFLELPAYKRSVVLPGLQFSSSQIFFVAHCAKMCQLREGIEHDRLSSHTKCIVPLRHEANFAHAFKCPAGSRMNPVQRCSVW</sequence>
<gene>
    <name evidence="1" type="ORF">HPB47_016735</name>
</gene>
<accession>A0AC60QSN9</accession>
<reference evidence="1 2" key="1">
    <citation type="journal article" date="2020" name="Cell">
        <title>Large-Scale Comparative Analyses of Tick Genomes Elucidate Their Genetic Diversity and Vector Capacities.</title>
        <authorList>
            <consortium name="Tick Genome and Microbiome Consortium (TIGMIC)"/>
            <person name="Jia N."/>
            <person name="Wang J."/>
            <person name="Shi W."/>
            <person name="Du L."/>
            <person name="Sun Y."/>
            <person name="Zhan W."/>
            <person name="Jiang J.F."/>
            <person name="Wang Q."/>
            <person name="Zhang B."/>
            <person name="Ji P."/>
            <person name="Bell-Sakyi L."/>
            <person name="Cui X.M."/>
            <person name="Yuan T.T."/>
            <person name="Jiang B.G."/>
            <person name="Yang W.F."/>
            <person name="Lam T.T."/>
            <person name="Chang Q.C."/>
            <person name="Ding S.J."/>
            <person name="Wang X.J."/>
            <person name="Zhu J.G."/>
            <person name="Ruan X.D."/>
            <person name="Zhao L."/>
            <person name="Wei J.T."/>
            <person name="Ye R.Z."/>
            <person name="Que T.C."/>
            <person name="Du C.H."/>
            <person name="Zhou Y.H."/>
            <person name="Cheng J.X."/>
            <person name="Dai P.F."/>
            <person name="Guo W.B."/>
            <person name="Han X.H."/>
            <person name="Huang E.J."/>
            <person name="Li L.F."/>
            <person name="Wei W."/>
            <person name="Gao Y.C."/>
            <person name="Liu J.Z."/>
            <person name="Shao H.Z."/>
            <person name="Wang X."/>
            <person name="Wang C.C."/>
            <person name="Yang T.C."/>
            <person name="Huo Q.B."/>
            <person name="Li W."/>
            <person name="Chen H.Y."/>
            <person name="Chen S.E."/>
            <person name="Zhou L.G."/>
            <person name="Ni X.B."/>
            <person name="Tian J.H."/>
            <person name="Sheng Y."/>
            <person name="Liu T."/>
            <person name="Pan Y.S."/>
            <person name="Xia L.Y."/>
            <person name="Li J."/>
            <person name="Zhao F."/>
            <person name="Cao W.C."/>
        </authorList>
    </citation>
    <scope>NUCLEOTIDE SEQUENCE [LARGE SCALE GENOMIC DNA]</scope>
    <source>
        <strain evidence="1">Iper-2018</strain>
    </source>
</reference>
<comment type="caution">
    <text evidence="1">The sequence shown here is derived from an EMBL/GenBank/DDBJ whole genome shotgun (WGS) entry which is preliminary data.</text>
</comment>
<organism evidence="1 2">
    <name type="scientific">Ixodes persulcatus</name>
    <name type="common">Taiga tick</name>
    <dbReference type="NCBI Taxonomy" id="34615"/>
    <lineage>
        <taxon>Eukaryota</taxon>
        <taxon>Metazoa</taxon>
        <taxon>Ecdysozoa</taxon>
        <taxon>Arthropoda</taxon>
        <taxon>Chelicerata</taxon>
        <taxon>Arachnida</taxon>
        <taxon>Acari</taxon>
        <taxon>Parasitiformes</taxon>
        <taxon>Ixodida</taxon>
        <taxon>Ixodoidea</taxon>
        <taxon>Ixodidae</taxon>
        <taxon>Ixodinae</taxon>
        <taxon>Ixodes</taxon>
    </lineage>
</organism>
<evidence type="ECO:0000313" key="2">
    <source>
        <dbReference type="Proteomes" id="UP000805193"/>
    </source>
</evidence>
<proteinExistence type="predicted"/>
<protein>
    <submittedName>
        <fullName evidence="1">Uncharacterized protein</fullName>
    </submittedName>
</protein>
<evidence type="ECO:0000313" key="1">
    <source>
        <dbReference type="EMBL" id="KAG0439159.1"/>
    </source>
</evidence>
<keyword evidence="2" id="KW-1185">Reference proteome</keyword>
<dbReference type="EMBL" id="JABSTQ010005509">
    <property type="protein sequence ID" value="KAG0439159.1"/>
    <property type="molecule type" value="Genomic_DNA"/>
</dbReference>